<proteinExistence type="predicted"/>
<evidence type="ECO:0000313" key="1">
    <source>
        <dbReference type="EMBL" id="AKG33671.1"/>
    </source>
</evidence>
<dbReference type="PATRIC" id="fig|1333534.5.peg.638"/>
<evidence type="ECO:0000313" key="2">
    <source>
        <dbReference type="Proteomes" id="UP000034189"/>
    </source>
</evidence>
<dbReference type="EMBL" id="CP011114">
    <property type="protein sequence ID" value="AKG33671.1"/>
    <property type="molecule type" value="Genomic_DNA"/>
</dbReference>
<dbReference type="Proteomes" id="UP000034189">
    <property type="component" value="Chromosome"/>
</dbReference>
<dbReference type="HOGENOM" id="CLU_060728_1_0_9"/>
<protein>
    <recommendedName>
        <fullName evidence="3">CobQ/CobB/MinD/ParA nucleotide binding domain-containing protein</fullName>
    </recommendedName>
</protein>
<accession>A0A0F7CGN4</accession>
<dbReference type="InterPro" id="IPR027417">
    <property type="entry name" value="P-loop_NTPase"/>
</dbReference>
<sequence>MMAANIVLAVRETQYIEPLLHYVHHSEYGEMLNIKAFSRMDVFTEYMKGGEAPDAVVGDPAFIEAWLVGGRAAVPWAILEEAGGAAFTENQGAAGGKRIGKYQALPALLSSMLQLCEVGRKRTASGWGEGTLLLGVVSGSGSSGKTTVAMNLAKQFGCQGLSVFYLNLETVNSSGLFLHPSWGSGPGLERLLYEIQASKDRGHASEIGIRRYAVRLDALHCDTFRPVSNIKEMLHMSAGDAQELMELLAGDGSYDIVIVDTSSIGEERAGAVLQCCGRLVWVLRDDEMGVYKTGRWLSHFTSPHSGMKADLSGKSLFAVNFAKENAPQIPSSGGIEPDVLLPYISSWNLPNRGELSLNSPLFQRGIQKLCGMITGMPQPELQSGGEGNS</sequence>
<gene>
    <name evidence="1" type="ORF">VK70_02955</name>
</gene>
<dbReference type="SMR" id="A0A0F7CGN4"/>
<dbReference type="Gene3D" id="3.40.50.10850">
    <property type="entry name" value="Ntrc-like two-domain protein"/>
    <property type="match status" value="1"/>
</dbReference>
<reference evidence="1 2" key="1">
    <citation type="submission" date="2015-03" db="EMBL/GenBank/DDBJ databases">
        <authorList>
            <person name="Abdul Halim M."/>
        </authorList>
    </citation>
    <scope>NUCLEOTIDE SEQUENCE [LARGE SCALE GENOMIC DNA]</scope>
    <source>
        <strain evidence="1 2">ATCC 35681</strain>
    </source>
</reference>
<dbReference type="AlphaFoldDB" id="A0A0F7CGN4"/>
<reference evidence="1 2" key="2">
    <citation type="journal article" date="2016" name="Genome Announc.">
        <title>Genome Sequence of a Gram-Positive Diazotroph, Paenibacillus durus Type Strain ATCC 35681.</title>
        <authorList>
            <person name="Halim M.A."/>
            <person name="Rahman A.Y."/>
            <person name="Sim K.S."/>
            <person name="Yam H.C."/>
            <person name="Rahim A.A."/>
            <person name="Ghazali A.H."/>
            <person name="Najimudin N."/>
        </authorList>
    </citation>
    <scope>NUCLEOTIDE SEQUENCE [LARGE SCALE GENOMIC DNA]</scope>
    <source>
        <strain evidence="1 2">ATCC 35681</strain>
    </source>
</reference>
<dbReference type="Gene3D" id="3.40.50.300">
    <property type="entry name" value="P-loop containing nucleotide triphosphate hydrolases"/>
    <property type="match status" value="1"/>
</dbReference>
<dbReference type="SUPFAM" id="SSF52540">
    <property type="entry name" value="P-loop containing nucleoside triphosphate hydrolases"/>
    <property type="match status" value="1"/>
</dbReference>
<evidence type="ECO:0008006" key="3">
    <source>
        <dbReference type="Google" id="ProtNLM"/>
    </source>
</evidence>
<organism evidence="1 2">
    <name type="scientific">Paenibacillus durus ATCC 35681</name>
    <dbReference type="NCBI Taxonomy" id="1333534"/>
    <lineage>
        <taxon>Bacteria</taxon>
        <taxon>Bacillati</taxon>
        <taxon>Bacillota</taxon>
        <taxon>Bacilli</taxon>
        <taxon>Bacillales</taxon>
        <taxon>Paenibacillaceae</taxon>
        <taxon>Paenibacillus</taxon>
    </lineage>
</organism>
<name>A0A0F7CGN4_PAEDU</name>